<accession>A0A0B7MPE6</accession>
<proteinExistence type="inferred from homology"/>
<dbReference type="SUPFAM" id="SSF116842">
    <property type="entry name" value="XseB-like"/>
    <property type="match status" value="1"/>
</dbReference>
<dbReference type="Pfam" id="PF02609">
    <property type="entry name" value="Exonuc_VII_S"/>
    <property type="match status" value="1"/>
</dbReference>
<dbReference type="GO" id="GO:0008855">
    <property type="term" value="F:exodeoxyribonuclease VII activity"/>
    <property type="evidence" value="ECO:0007669"/>
    <property type="project" value="UniProtKB-UniRule"/>
</dbReference>
<name>A0A0B7MPE6_9FIRM</name>
<keyword evidence="8" id="KW-1185">Reference proteome</keyword>
<evidence type="ECO:0000313" key="8">
    <source>
        <dbReference type="Proteomes" id="UP000046155"/>
    </source>
</evidence>
<dbReference type="Proteomes" id="UP000046155">
    <property type="component" value="Unassembled WGS sequence"/>
</dbReference>
<dbReference type="PANTHER" id="PTHR34137">
    <property type="entry name" value="EXODEOXYRIBONUCLEASE 7 SMALL SUBUNIT"/>
    <property type="match status" value="1"/>
</dbReference>
<dbReference type="Gene3D" id="1.10.287.1040">
    <property type="entry name" value="Exonuclease VII, small subunit"/>
    <property type="match status" value="1"/>
</dbReference>
<dbReference type="AlphaFoldDB" id="A0A0B7MPE6"/>
<comment type="subunit">
    <text evidence="6">Heterooligomer composed of large and small subunits.</text>
</comment>
<evidence type="ECO:0000256" key="3">
    <source>
        <dbReference type="ARBA" id="ARBA00022722"/>
    </source>
</evidence>
<dbReference type="GO" id="GO:0006308">
    <property type="term" value="P:DNA catabolic process"/>
    <property type="evidence" value="ECO:0007669"/>
    <property type="project" value="UniProtKB-UniRule"/>
</dbReference>
<dbReference type="GO" id="GO:0005829">
    <property type="term" value="C:cytosol"/>
    <property type="evidence" value="ECO:0007669"/>
    <property type="project" value="TreeGrafter"/>
</dbReference>
<organism evidence="7 8">
    <name type="scientific">Syntrophaceticus schinkii</name>
    <dbReference type="NCBI Taxonomy" id="499207"/>
    <lineage>
        <taxon>Bacteria</taxon>
        <taxon>Bacillati</taxon>
        <taxon>Bacillota</taxon>
        <taxon>Clostridia</taxon>
        <taxon>Thermoanaerobacterales</taxon>
        <taxon>Thermoanaerobacterales Family III. Incertae Sedis</taxon>
        <taxon>Syntrophaceticus</taxon>
    </lineage>
</organism>
<keyword evidence="5 6" id="KW-0269">Exonuclease</keyword>
<dbReference type="PANTHER" id="PTHR34137:SF1">
    <property type="entry name" value="EXODEOXYRIBONUCLEASE 7 SMALL SUBUNIT"/>
    <property type="match status" value="1"/>
</dbReference>
<sequence length="87" mass="9960">MEQQQNLDDSLTFEEAMEKLAVVVSELEKGELSLDESLIAFEKGIRLLGVLTRRLNSFEERVEVLLQGFYSEAPDWLQIRESGGRTK</sequence>
<comment type="function">
    <text evidence="6">Bidirectionally degrades single-stranded DNA into large acid-insoluble oligonucleotides, which are then degraded further into small acid-soluble oligonucleotides.</text>
</comment>
<comment type="catalytic activity">
    <reaction evidence="6">
        <text>Exonucleolytic cleavage in either 5'- to 3'- or 3'- to 5'-direction to yield nucleoside 5'-phosphates.</text>
        <dbReference type="EC" id="3.1.11.6"/>
    </reaction>
</comment>
<comment type="subcellular location">
    <subcellularLocation>
        <location evidence="6">Cytoplasm</location>
    </subcellularLocation>
</comment>
<evidence type="ECO:0000256" key="1">
    <source>
        <dbReference type="ARBA" id="ARBA00009998"/>
    </source>
</evidence>
<dbReference type="NCBIfam" id="TIGR01280">
    <property type="entry name" value="xseB"/>
    <property type="match status" value="1"/>
</dbReference>
<evidence type="ECO:0000256" key="6">
    <source>
        <dbReference type="HAMAP-Rule" id="MF_00337"/>
    </source>
</evidence>
<evidence type="ECO:0000256" key="4">
    <source>
        <dbReference type="ARBA" id="ARBA00022801"/>
    </source>
</evidence>
<keyword evidence="3 6" id="KW-0540">Nuclease</keyword>
<evidence type="ECO:0000313" key="7">
    <source>
        <dbReference type="EMBL" id="CEO89876.1"/>
    </source>
</evidence>
<evidence type="ECO:0000256" key="5">
    <source>
        <dbReference type="ARBA" id="ARBA00022839"/>
    </source>
</evidence>
<keyword evidence="4 6" id="KW-0378">Hydrolase</keyword>
<dbReference type="InterPro" id="IPR037004">
    <property type="entry name" value="Exonuc_VII_ssu_sf"/>
</dbReference>
<evidence type="ECO:0000256" key="2">
    <source>
        <dbReference type="ARBA" id="ARBA00022490"/>
    </source>
</evidence>
<dbReference type="EC" id="3.1.11.6" evidence="6"/>
<reference evidence="8" key="1">
    <citation type="submission" date="2015-01" db="EMBL/GenBank/DDBJ databases">
        <authorList>
            <person name="Manzoor Shahid"/>
            <person name="Zubair Saima"/>
        </authorList>
    </citation>
    <scope>NUCLEOTIDE SEQUENCE [LARGE SCALE GENOMIC DNA]</scope>
    <source>
        <strain evidence="8">Sp3</strain>
    </source>
</reference>
<comment type="similarity">
    <text evidence="1 6">Belongs to the XseB family.</text>
</comment>
<keyword evidence="2 6" id="KW-0963">Cytoplasm</keyword>
<dbReference type="GO" id="GO:0009318">
    <property type="term" value="C:exodeoxyribonuclease VII complex"/>
    <property type="evidence" value="ECO:0007669"/>
    <property type="project" value="UniProtKB-UniRule"/>
</dbReference>
<dbReference type="HAMAP" id="MF_00337">
    <property type="entry name" value="Exonuc_7_S"/>
    <property type="match status" value="1"/>
</dbReference>
<protein>
    <recommendedName>
        <fullName evidence="6">Exodeoxyribonuclease 7 small subunit</fullName>
        <ecNumber evidence="6">3.1.11.6</ecNumber>
    </recommendedName>
    <alternativeName>
        <fullName evidence="6">Exodeoxyribonuclease VII small subunit</fullName>
        <shortName evidence="6">Exonuclease VII small subunit</shortName>
    </alternativeName>
</protein>
<dbReference type="EMBL" id="CDRZ01000262">
    <property type="protein sequence ID" value="CEO89876.1"/>
    <property type="molecule type" value="Genomic_DNA"/>
</dbReference>
<gene>
    <name evidence="6" type="primary">xseB</name>
    <name evidence="7" type="ORF">SSCH_630014</name>
</gene>
<dbReference type="RefSeq" id="WP_198142452.1">
    <property type="nucleotide sequence ID" value="NZ_CDRZ01000262.1"/>
</dbReference>
<dbReference type="InterPro" id="IPR003761">
    <property type="entry name" value="Exonuc_VII_S"/>
</dbReference>